<evidence type="ECO:0000313" key="2">
    <source>
        <dbReference type="Proteomes" id="UP000629365"/>
    </source>
</evidence>
<dbReference type="EMBL" id="BMCM01000002">
    <property type="protein sequence ID" value="GGD71768.1"/>
    <property type="molecule type" value="Genomic_DNA"/>
</dbReference>
<name>A0ABQ1RIN8_9MICO</name>
<dbReference type="Proteomes" id="UP000629365">
    <property type="component" value="Unassembled WGS sequence"/>
</dbReference>
<proteinExistence type="predicted"/>
<sequence length="212" mass="23431">MDNSRGIRMLSPTLVRVHWDRLFEDLEGQLAAEWEAERAVLDAESERLRIARLGLRTRLRRFEHDAALVGLRLADGERRSVRVRVVGADWIAAQPSDVGGALIVPLSAITGVETTHGALLATLEDAVLPTDELRGRMTLGFLMRDLARRRTPLHVALRDGERLHGTVDRAGADHLDLAVHDAGQARRADAVRAFRIVPFDALVSARMDGAVF</sequence>
<evidence type="ECO:0000313" key="1">
    <source>
        <dbReference type="EMBL" id="GGD71768.1"/>
    </source>
</evidence>
<protein>
    <submittedName>
        <fullName evidence="1">Uncharacterized protein</fullName>
    </submittedName>
</protein>
<keyword evidence="2" id="KW-1185">Reference proteome</keyword>
<reference evidence="2" key="1">
    <citation type="journal article" date="2019" name="Int. J. Syst. Evol. Microbiol.">
        <title>The Global Catalogue of Microorganisms (GCM) 10K type strain sequencing project: providing services to taxonomists for standard genome sequencing and annotation.</title>
        <authorList>
            <consortium name="The Broad Institute Genomics Platform"/>
            <consortium name="The Broad Institute Genome Sequencing Center for Infectious Disease"/>
            <person name="Wu L."/>
            <person name="Ma J."/>
        </authorList>
    </citation>
    <scope>NUCLEOTIDE SEQUENCE [LARGE SCALE GENOMIC DNA]</scope>
    <source>
        <strain evidence="2">CCM 7640</strain>
    </source>
</reference>
<comment type="caution">
    <text evidence="1">The sequence shown here is derived from an EMBL/GenBank/DDBJ whole genome shotgun (WGS) entry which is preliminary data.</text>
</comment>
<accession>A0ABQ1RIN8</accession>
<gene>
    <name evidence="1" type="ORF">GCM10007269_13670</name>
</gene>
<organism evidence="1 2">
    <name type="scientific">Microbacterium murale</name>
    <dbReference type="NCBI Taxonomy" id="1081040"/>
    <lineage>
        <taxon>Bacteria</taxon>
        <taxon>Bacillati</taxon>
        <taxon>Actinomycetota</taxon>
        <taxon>Actinomycetes</taxon>
        <taxon>Micrococcales</taxon>
        <taxon>Microbacteriaceae</taxon>
        <taxon>Microbacterium</taxon>
    </lineage>
</organism>